<keyword evidence="1" id="KW-1133">Transmembrane helix</keyword>
<reference evidence="2" key="2">
    <citation type="journal article" date="2015" name="Fish Shellfish Immunol.">
        <title>Early steps in the European eel (Anguilla anguilla)-Vibrio vulnificus interaction in the gills: Role of the RtxA13 toxin.</title>
        <authorList>
            <person name="Callol A."/>
            <person name="Pajuelo D."/>
            <person name="Ebbesson L."/>
            <person name="Teles M."/>
            <person name="MacKenzie S."/>
            <person name="Amaro C."/>
        </authorList>
    </citation>
    <scope>NUCLEOTIDE SEQUENCE</scope>
</reference>
<evidence type="ECO:0000313" key="2">
    <source>
        <dbReference type="EMBL" id="JAH40510.1"/>
    </source>
</evidence>
<keyword evidence="1" id="KW-0472">Membrane</keyword>
<protein>
    <submittedName>
        <fullName evidence="2">Uncharacterized protein</fullName>
    </submittedName>
</protein>
<proteinExistence type="predicted"/>
<name>A0A0E9SIL5_ANGAN</name>
<dbReference type="AlphaFoldDB" id="A0A0E9SIL5"/>
<dbReference type="EMBL" id="GBXM01068067">
    <property type="protein sequence ID" value="JAH40510.1"/>
    <property type="molecule type" value="Transcribed_RNA"/>
</dbReference>
<reference evidence="2" key="1">
    <citation type="submission" date="2014-11" db="EMBL/GenBank/DDBJ databases">
        <authorList>
            <person name="Amaro Gonzalez C."/>
        </authorList>
    </citation>
    <scope>NUCLEOTIDE SEQUENCE</scope>
</reference>
<keyword evidence="1" id="KW-0812">Transmembrane</keyword>
<accession>A0A0E9SIL5</accession>
<sequence>MAARHIAGGLLHVVSFCQGPVLFLVPVIPHYLFLKIPHISPCEFHSALPLLTTTSVLHSVISVKFRYHS</sequence>
<evidence type="ECO:0000256" key="1">
    <source>
        <dbReference type="SAM" id="Phobius"/>
    </source>
</evidence>
<organism evidence="2">
    <name type="scientific">Anguilla anguilla</name>
    <name type="common">European freshwater eel</name>
    <name type="synonym">Muraena anguilla</name>
    <dbReference type="NCBI Taxonomy" id="7936"/>
    <lineage>
        <taxon>Eukaryota</taxon>
        <taxon>Metazoa</taxon>
        <taxon>Chordata</taxon>
        <taxon>Craniata</taxon>
        <taxon>Vertebrata</taxon>
        <taxon>Euteleostomi</taxon>
        <taxon>Actinopterygii</taxon>
        <taxon>Neopterygii</taxon>
        <taxon>Teleostei</taxon>
        <taxon>Anguilliformes</taxon>
        <taxon>Anguillidae</taxon>
        <taxon>Anguilla</taxon>
    </lineage>
</organism>
<feature type="transmembrane region" description="Helical" evidence="1">
    <location>
        <begin position="6"/>
        <end position="28"/>
    </location>
</feature>